<protein>
    <submittedName>
        <fullName evidence="1">Uncharacterized protein</fullName>
    </submittedName>
</protein>
<dbReference type="Proteomes" id="UP000276215">
    <property type="component" value="Unassembled WGS sequence"/>
</dbReference>
<keyword evidence="2" id="KW-1185">Reference proteome</keyword>
<dbReference type="OrthoDB" id="5356981at2759"/>
<dbReference type="AlphaFoldDB" id="A0A3N4JR24"/>
<dbReference type="EMBL" id="ML120385">
    <property type="protein sequence ID" value="RPA99717.1"/>
    <property type="molecule type" value="Genomic_DNA"/>
</dbReference>
<dbReference type="STRING" id="1336337.A0A3N4JR24"/>
<evidence type="ECO:0000313" key="1">
    <source>
        <dbReference type="EMBL" id="RPA99717.1"/>
    </source>
</evidence>
<reference evidence="1 2" key="1">
    <citation type="journal article" date="2018" name="Nat. Ecol. Evol.">
        <title>Pezizomycetes genomes reveal the molecular basis of ectomycorrhizal truffle lifestyle.</title>
        <authorList>
            <person name="Murat C."/>
            <person name="Payen T."/>
            <person name="Noel B."/>
            <person name="Kuo A."/>
            <person name="Morin E."/>
            <person name="Chen J."/>
            <person name="Kohler A."/>
            <person name="Krizsan K."/>
            <person name="Balestrini R."/>
            <person name="Da Silva C."/>
            <person name="Montanini B."/>
            <person name="Hainaut M."/>
            <person name="Levati E."/>
            <person name="Barry K.W."/>
            <person name="Belfiori B."/>
            <person name="Cichocki N."/>
            <person name="Clum A."/>
            <person name="Dockter R.B."/>
            <person name="Fauchery L."/>
            <person name="Guy J."/>
            <person name="Iotti M."/>
            <person name="Le Tacon F."/>
            <person name="Lindquist E.A."/>
            <person name="Lipzen A."/>
            <person name="Malagnac F."/>
            <person name="Mello A."/>
            <person name="Molinier V."/>
            <person name="Miyauchi S."/>
            <person name="Poulain J."/>
            <person name="Riccioni C."/>
            <person name="Rubini A."/>
            <person name="Sitrit Y."/>
            <person name="Splivallo R."/>
            <person name="Traeger S."/>
            <person name="Wang M."/>
            <person name="Zifcakova L."/>
            <person name="Wipf D."/>
            <person name="Zambonelli A."/>
            <person name="Paolocci F."/>
            <person name="Nowrousian M."/>
            <person name="Ottonello S."/>
            <person name="Baldrian P."/>
            <person name="Spatafora J.W."/>
            <person name="Henrissat B."/>
            <person name="Nagy L.G."/>
            <person name="Aury J.M."/>
            <person name="Wincker P."/>
            <person name="Grigoriev I.V."/>
            <person name="Bonfante P."/>
            <person name="Martin F.M."/>
        </authorList>
    </citation>
    <scope>NUCLEOTIDE SEQUENCE [LARGE SCALE GENOMIC DNA]</scope>
    <source>
        <strain evidence="1 2">120613-1</strain>
    </source>
</reference>
<name>A0A3N4JR24_9PEZI</name>
<evidence type="ECO:0000313" key="2">
    <source>
        <dbReference type="Proteomes" id="UP000276215"/>
    </source>
</evidence>
<organism evidence="1 2">
    <name type="scientific">Choiromyces venosus 120613-1</name>
    <dbReference type="NCBI Taxonomy" id="1336337"/>
    <lineage>
        <taxon>Eukaryota</taxon>
        <taxon>Fungi</taxon>
        <taxon>Dikarya</taxon>
        <taxon>Ascomycota</taxon>
        <taxon>Pezizomycotina</taxon>
        <taxon>Pezizomycetes</taxon>
        <taxon>Pezizales</taxon>
        <taxon>Tuberaceae</taxon>
        <taxon>Choiromyces</taxon>
    </lineage>
</organism>
<proteinExistence type="predicted"/>
<accession>A0A3N4JR24</accession>
<sequence length="142" mass="15823">MTSSGERLLPSPNPYSISPITFESLTNLRYLYSRKEIMGRTYGASEISLEICCTILTIYLFTQKTWNEISSCLHVHPHSAQQICLKAKDCASNPEDFQDLYAVLKSLDHPGCPEVIPEGSKNSLTLMRASQSGPDGYTKTFP</sequence>
<gene>
    <name evidence="1" type="ORF">L873DRAFT_874483</name>
</gene>